<reference evidence="1" key="1">
    <citation type="submission" date="2022-12" db="EMBL/GenBank/DDBJ databases">
        <authorList>
            <person name="Petersen C."/>
        </authorList>
    </citation>
    <scope>NUCLEOTIDE SEQUENCE</scope>
    <source>
        <strain evidence="1">IBT 21472</strain>
    </source>
</reference>
<keyword evidence="2" id="KW-1185">Reference proteome</keyword>
<comment type="caution">
    <text evidence="1">The sequence shown here is derived from an EMBL/GenBank/DDBJ whole genome shotgun (WGS) entry which is preliminary data.</text>
</comment>
<dbReference type="EMBL" id="JAPZBO010000004">
    <property type="protein sequence ID" value="KAJ5318700.1"/>
    <property type="molecule type" value="Genomic_DNA"/>
</dbReference>
<reference evidence="1" key="2">
    <citation type="journal article" date="2023" name="IMA Fungus">
        <title>Comparative genomic study of the Penicillium genus elucidates a diverse pangenome and 15 lateral gene transfer events.</title>
        <authorList>
            <person name="Petersen C."/>
            <person name="Sorensen T."/>
            <person name="Nielsen M.R."/>
            <person name="Sondergaard T.E."/>
            <person name="Sorensen J.L."/>
            <person name="Fitzpatrick D.A."/>
            <person name="Frisvad J.C."/>
            <person name="Nielsen K.L."/>
        </authorList>
    </citation>
    <scope>NUCLEOTIDE SEQUENCE</scope>
    <source>
        <strain evidence="1">IBT 21472</strain>
    </source>
</reference>
<protein>
    <submittedName>
        <fullName evidence="1">Uncharacterized protein</fullName>
    </submittedName>
</protein>
<sequence length="141" mass="16532">MQNKLASNLEAMEYAIDQAAIRLAEENPLPMRKRLVRFVCCQFFSSNPIVALQYEDPRWTLIKKLNEHILPPSRSTPDFHELQSRSPIELNLALLFDCALETRAQLKTVRDFQCDFVRFMPGELHDQDVMRMFWARGARAY</sequence>
<evidence type="ECO:0000313" key="1">
    <source>
        <dbReference type="EMBL" id="KAJ5318700.1"/>
    </source>
</evidence>
<proteinExistence type="predicted"/>
<organism evidence="1 2">
    <name type="scientific">Penicillium atrosanguineum</name>
    <dbReference type="NCBI Taxonomy" id="1132637"/>
    <lineage>
        <taxon>Eukaryota</taxon>
        <taxon>Fungi</taxon>
        <taxon>Dikarya</taxon>
        <taxon>Ascomycota</taxon>
        <taxon>Pezizomycotina</taxon>
        <taxon>Eurotiomycetes</taxon>
        <taxon>Eurotiomycetidae</taxon>
        <taxon>Eurotiales</taxon>
        <taxon>Aspergillaceae</taxon>
        <taxon>Penicillium</taxon>
    </lineage>
</organism>
<accession>A0A9W9U5U6</accession>
<gene>
    <name evidence="1" type="ORF">N7476_005120</name>
</gene>
<dbReference type="Proteomes" id="UP001147746">
    <property type="component" value="Unassembled WGS sequence"/>
</dbReference>
<name>A0A9W9U5U6_9EURO</name>
<evidence type="ECO:0000313" key="2">
    <source>
        <dbReference type="Proteomes" id="UP001147746"/>
    </source>
</evidence>
<dbReference type="AlphaFoldDB" id="A0A9W9U5U6"/>